<evidence type="ECO:0000259" key="2">
    <source>
        <dbReference type="Pfam" id="PF13556"/>
    </source>
</evidence>
<dbReference type="OrthoDB" id="143422at2"/>
<dbReference type="PANTHER" id="PTHR33744">
    <property type="entry name" value="CARBOHYDRATE DIACID REGULATOR"/>
    <property type="match status" value="1"/>
</dbReference>
<dbReference type="EMBL" id="DF976999">
    <property type="protein sequence ID" value="GAQ24543.1"/>
    <property type="molecule type" value="Genomic_DNA"/>
</dbReference>
<feature type="domain" description="CdaR GGDEF-like" evidence="3">
    <location>
        <begin position="130"/>
        <end position="211"/>
    </location>
</feature>
<dbReference type="Gene3D" id="1.10.10.2840">
    <property type="entry name" value="PucR C-terminal helix-turn-helix domain"/>
    <property type="match status" value="1"/>
</dbReference>
<dbReference type="PANTHER" id="PTHR33744:SF1">
    <property type="entry name" value="DNA-BINDING TRANSCRIPTIONAL ACTIVATOR ADER"/>
    <property type="match status" value="1"/>
</dbReference>
<gene>
    <name evidence="4" type="ORF">TSYNT_5390</name>
</gene>
<organism evidence="4">
    <name type="scientific">Tepidanaerobacter syntrophicus</name>
    <dbReference type="NCBI Taxonomy" id="224999"/>
    <lineage>
        <taxon>Bacteria</taxon>
        <taxon>Bacillati</taxon>
        <taxon>Bacillota</taxon>
        <taxon>Clostridia</taxon>
        <taxon>Thermosediminibacterales</taxon>
        <taxon>Tepidanaerobacteraceae</taxon>
        <taxon>Tepidanaerobacter</taxon>
    </lineage>
</organism>
<dbReference type="STRING" id="224999.GCA_001485475_00542"/>
<dbReference type="InterPro" id="IPR009057">
    <property type="entry name" value="Homeodomain-like_sf"/>
</dbReference>
<sequence>MNDLLIQVLSEINANIRADFVLFDENGEMVFGRESFGKNANEKSILLAGKSYTLKAALSKERLEDFCFFIESIVKSRYDMELAAFIRGKPSLVSDFPFPSGLILIQNEVFCCTPNDSSFQGGDVAVNSNLTDKTREFVEEAFEEGIVVHIDNILALILPTEDRNELREAAEALYQTLAEEVSEKTAISLGGIAGSQAELCRAFVNAQKALEFACGKRFGVMSYAEMPLELIISQLSPEIRSEYKNEIDFESFDIDTLSTIRVFLDCNLHIAEAARKLYIHRNTLIYRLDKICAMTGLDLRDFNDALKMKIYLILHEFF</sequence>
<keyword evidence="5" id="KW-1185">Reference proteome</keyword>
<dbReference type="InterPro" id="IPR051448">
    <property type="entry name" value="CdaR-like_regulators"/>
</dbReference>
<reference evidence="4" key="1">
    <citation type="journal article" date="2016" name="Genome Announc.">
        <title>Draft Genome Sequence of the Syntrophic Lactate-Degrading Bacterium Tepidanaerobacter syntrophicus JLT.</title>
        <authorList>
            <person name="Matsuura N."/>
            <person name="Ohashi A."/>
            <person name="Tourlousse D.M."/>
            <person name="Sekiguchi Y."/>
        </authorList>
    </citation>
    <scope>NUCLEOTIDE SEQUENCE [LARGE SCALE GENOMIC DNA]</scope>
    <source>
        <strain evidence="4">JL</strain>
    </source>
</reference>
<accession>A0A0U9HKE1</accession>
<feature type="domain" description="PucR C-terminal helix-turn-helix" evidence="2">
    <location>
        <begin position="257"/>
        <end position="312"/>
    </location>
</feature>
<dbReference type="AlphaFoldDB" id="A0A0U9HKE1"/>
<dbReference type="InterPro" id="IPR025736">
    <property type="entry name" value="PucR_C-HTH_dom"/>
</dbReference>
<evidence type="ECO:0000313" key="5">
    <source>
        <dbReference type="Proteomes" id="UP000062160"/>
    </source>
</evidence>
<dbReference type="InterPro" id="IPR042070">
    <property type="entry name" value="PucR_C-HTH_sf"/>
</dbReference>
<dbReference type="InterPro" id="IPR041522">
    <property type="entry name" value="CdaR_GGDEF"/>
</dbReference>
<dbReference type="Pfam" id="PF13556">
    <property type="entry name" value="HTH_30"/>
    <property type="match status" value="1"/>
</dbReference>
<proteinExistence type="inferred from homology"/>
<dbReference type="RefSeq" id="WP_059031598.1">
    <property type="nucleotide sequence ID" value="NZ_DF976999.1"/>
</dbReference>
<comment type="similarity">
    <text evidence="1">Belongs to the CdaR family.</text>
</comment>
<protein>
    <submittedName>
        <fullName evidence="4">Carbohydrate diacid regulator</fullName>
    </submittedName>
</protein>
<dbReference type="Proteomes" id="UP000062160">
    <property type="component" value="Unassembled WGS sequence"/>
</dbReference>
<evidence type="ECO:0000256" key="1">
    <source>
        <dbReference type="ARBA" id="ARBA00006754"/>
    </source>
</evidence>
<evidence type="ECO:0000259" key="3">
    <source>
        <dbReference type="Pfam" id="PF17853"/>
    </source>
</evidence>
<name>A0A0U9HKE1_9FIRM</name>
<dbReference type="SUPFAM" id="SSF46689">
    <property type="entry name" value="Homeodomain-like"/>
    <property type="match status" value="1"/>
</dbReference>
<dbReference type="Pfam" id="PF17853">
    <property type="entry name" value="GGDEF_2"/>
    <property type="match status" value="1"/>
</dbReference>
<evidence type="ECO:0000313" key="4">
    <source>
        <dbReference type="EMBL" id="GAQ24543.1"/>
    </source>
</evidence>